<evidence type="ECO:0008006" key="12">
    <source>
        <dbReference type="Google" id="ProtNLM"/>
    </source>
</evidence>
<accession>K0KVZ7</accession>
<dbReference type="FunCoup" id="K0KVZ7">
    <property type="interactions" value="76"/>
</dbReference>
<dbReference type="GO" id="GO:0051382">
    <property type="term" value="P:kinetochore assembly"/>
    <property type="evidence" value="ECO:0007669"/>
    <property type="project" value="TreeGrafter"/>
</dbReference>
<dbReference type="GO" id="GO:0005634">
    <property type="term" value="C:nucleus"/>
    <property type="evidence" value="ECO:0007669"/>
    <property type="project" value="InterPro"/>
</dbReference>
<dbReference type="InterPro" id="IPR008685">
    <property type="entry name" value="Centromere_Mis12"/>
</dbReference>
<keyword evidence="6" id="KW-0995">Kinetochore</keyword>
<organism evidence="10 11">
    <name type="scientific">Wickerhamomyces ciferrii (strain ATCC 14091 / BCRC 22168 / CBS 111 / JCM 3599 / NBRC 0793 / NRRL Y-1031 F-60-10)</name>
    <name type="common">Yeast</name>
    <name type="synonym">Pichia ciferrii</name>
    <dbReference type="NCBI Taxonomy" id="1206466"/>
    <lineage>
        <taxon>Eukaryota</taxon>
        <taxon>Fungi</taxon>
        <taxon>Dikarya</taxon>
        <taxon>Ascomycota</taxon>
        <taxon>Saccharomycotina</taxon>
        <taxon>Saccharomycetes</taxon>
        <taxon>Phaffomycetales</taxon>
        <taxon>Wickerhamomycetaceae</taxon>
        <taxon>Wickerhamomyces</taxon>
    </lineage>
</organism>
<comment type="similarity">
    <text evidence="2">Belongs to the mis12 family.</text>
</comment>
<keyword evidence="9" id="KW-0137">Centromere</keyword>
<evidence type="ECO:0000313" key="10">
    <source>
        <dbReference type="EMBL" id="CCH45293.1"/>
    </source>
</evidence>
<dbReference type="Proteomes" id="UP000009328">
    <property type="component" value="Unassembled WGS sequence"/>
</dbReference>
<dbReference type="AlphaFoldDB" id="K0KVZ7"/>
<evidence type="ECO:0000256" key="5">
    <source>
        <dbReference type="ARBA" id="ARBA00022776"/>
    </source>
</evidence>
<dbReference type="InParanoid" id="K0KVZ7"/>
<name>K0KVZ7_WICCF</name>
<comment type="subcellular location">
    <subcellularLocation>
        <location evidence="1">Chromosome</location>
        <location evidence="1">Centromere</location>
        <location evidence="1">Kinetochore</location>
    </subcellularLocation>
</comment>
<evidence type="ECO:0000256" key="6">
    <source>
        <dbReference type="ARBA" id="ARBA00022838"/>
    </source>
</evidence>
<evidence type="ECO:0000256" key="8">
    <source>
        <dbReference type="ARBA" id="ARBA00023306"/>
    </source>
</evidence>
<dbReference type="EMBL" id="CAIF01000188">
    <property type="protein sequence ID" value="CCH45293.1"/>
    <property type="molecule type" value="Genomic_DNA"/>
</dbReference>
<dbReference type="STRING" id="1206466.K0KVZ7"/>
<keyword evidence="8" id="KW-0131">Cell cycle</keyword>
<evidence type="ECO:0000256" key="1">
    <source>
        <dbReference type="ARBA" id="ARBA00004629"/>
    </source>
</evidence>
<dbReference type="PANTHER" id="PTHR14527:SF2">
    <property type="entry name" value="PROTEIN MIS12 HOMOLOG"/>
    <property type="match status" value="1"/>
</dbReference>
<evidence type="ECO:0000313" key="11">
    <source>
        <dbReference type="Proteomes" id="UP000009328"/>
    </source>
</evidence>
<dbReference type="GO" id="GO:0000444">
    <property type="term" value="C:MIS12/MIND type complex"/>
    <property type="evidence" value="ECO:0007669"/>
    <property type="project" value="TreeGrafter"/>
</dbReference>
<sequence length="259" mass="30114">MSAPDQHTTELLTEHLGFPPIALIDDIINAVNGIMYKCTTAVEDYLYSHQPTNSPEEIQNDIEHGTAKLETLLENTLDKNFDKFELYALRNILTIPSNLPIKLKHQKVIRENSEQKSKEIDVQIREVLKTIEIQLKLKKLLIIQIRKAKKILRLLKIYKQTLQFINQDSEIRKQLEPLDESIYFIMKLSNELFTKIEEIQNSPSIESNQSSERERYLGIESNKLLKTLEIVGDQNKIDKLLDGVNTDKIKELYNNIENQ</sequence>
<keyword evidence="3" id="KW-0158">Chromosome</keyword>
<reference evidence="10 11" key="1">
    <citation type="journal article" date="2012" name="Eukaryot. Cell">
        <title>Draft genome sequence of Wickerhamomyces ciferrii NRRL Y-1031 F-60-10.</title>
        <authorList>
            <person name="Schneider J."/>
            <person name="Andrea H."/>
            <person name="Blom J."/>
            <person name="Jaenicke S."/>
            <person name="Ruckert C."/>
            <person name="Schorsch C."/>
            <person name="Szczepanowski R."/>
            <person name="Farwick M."/>
            <person name="Goesmann A."/>
            <person name="Puhler A."/>
            <person name="Schaffer S."/>
            <person name="Tauch A."/>
            <person name="Kohler T."/>
            <person name="Brinkrolf K."/>
        </authorList>
    </citation>
    <scope>NUCLEOTIDE SEQUENCE [LARGE SCALE GENOMIC DNA]</scope>
    <source>
        <strain evidence="11">ATCC 14091 / BCRC 22168 / CBS 111 / JCM 3599 / NBRC 0793 / NRRL Y-1031 F-60-10</strain>
    </source>
</reference>
<evidence type="ECO:0000256" key="2">
    <source>
        <dbReference type="ARBA" id="ARBA00008643"/>
    </source>
</evidence>
<gene>
    <name evidence="10" type="ORF">BN7_4875</name>
</gene>
<dbReference type="eggNOG" id="ENOG502S72R">
    <property type="taxonomic scope" value="Eukaryota"/>
</dbReference>
<dbReference type="HOGENOM" id="CLU_046437_0_0_1"/>
<evidence type="ECO:0000256" key="7">
    <source>
        <dbReference type="ARBA" id="ARBA00023054"/>
    </source>
</evidence>
<evidence type="ECO:0000256" key="3">
    <source>
        <dbReference type="ARBA" id="ARBA00022454"/>
    </source>
</evidence>
<evidence type="ECO:0000256" key="9">
    <source>
        <dbReference type="ARBA" id="ARBA00023328"/>
    </source>
</evidence>
<dbReference type="GO" id="GO:0000070">
    <property type="term" value="P:mitotic sister chromatid segregation"/>
    <property type="evidence" value="ECO:0007669"/>
    <property type="project" value="TreeGrafter"/>
</dbReference>
<dbReference type="PANTHER" id="PTHR14527">
    <property type="entry name" value="PROTEIN MIS12 HOMOLOG"/>
    <property type="match status" value="1"/>
</dbReference>
<protein>
    <recommendedName>
        <fullName evidence="12">Kinetochore-associated protein MTW1</fullName>
    </recommendedName>
</protein>
<keyword evidence="11" id="KW-1185">Reference proteome</keyword>
<keyword evidence="4" id="KW-0132">Cell division</keyword>
<keyword evidence="7" id="KW-0175">Coiled coil</keyword>
<keyword evidence="5" id="KW-0498">Mitosis</keyword>
<dbReference type="Pfam" id="PF05859">
    <property type="entry name" value="Mis12"/>
    <property type="match status" value="1"/>
</dbReference>
<comment type="caution">
    <text evidence="10">The sequence shown here is derived from an EMBL/GenBank/DDBJ whole genome shotgun (WGS) entry which is preliminary data.</text>
</comment>
<evidence type="ECO:0000256" key="4">
    <source>
        <dbReference type="ARBA" id="ARBA00022618"/>
    </source>
</evidence>
<dbReference type="GO" id="GO:0051301">
    <property type="term" value="P:cell division"/>
    <property type="evidence" value="ECO:0007669"/>
    <property type="project" value="UniProtKB-KW"/>
</dbReference>
<proteinExistence type="inferred from homology"/>